<keyword evidence="5 15" id="KW-0479">Metal-binding</keyword>
<keyword evidence="10" id="KW-0238">DNA-binding</keyword>
<evidence type="ECO:0000256" key="9">
    <source>
        <dbReference type="ARBA" id="ARBA00022842"/>
    </source>
</evidence>
<dbReference type="RefSeq" id="WP_108603777.1">
    <property type="nucleotide sequence ID" value="NZ_CP026604.1"/>
</dbReference>
<organism evidence="19 20">
    <name type="scientific">Saccharobesus litoralis</name>
    <dbReference type="NCBI Taxonomy" id="2172099"/>
    <lineage>
        <taxon>Bacteria</taxon>
        <taxon>Pseudomonadati</taxon>
        <taxon>Pseudomonadota</taxon>
        <taxon>Gammaproteobacteria</taxon>
        <taxon>Alteromonadales</taxon>
        <taxon>Alteromonadaceae</taxon>
        <taxon>Saccharobesus</taxon>
    </lineage>
</organism>
<dbReference type="InterPro" id="IPR022894">
    <property type="entry name" value="Oligoribonuclease"/>
</dbReference>
<evidence type="ECO:0000256" key="5">
    <source>
        <dbReference type="ARBA" id="ARBA00022723"/>
    </source>
</evidence>
<dbReference type="Pfam" id="PF26016">
    <property type="entry name" value="ExoI_C"/>
    <property type="match status" value="1"/>
</dbReference>
<dbReference type="GO" id="GO:0000175">
    <property type="term" value="F:3'-5'-RNA exonuclease activity"/>
    <property type="evidence" value="ECO:0007669"/>
    <property type="project" value="InterPro"/>
</dbReference>
<dbReference type="EMBL" id="CP026604">
    <property type="protein sequence ID" value="AWB67707.1"/>
    <property type="molecule type" value="Genomic_DNA"/>
</dbReference>
<keyword evidence="9 15" id="KW-0460">Magnesium</keyword>
<dbReference type="SUPFAM" id="SSF53098">
    <property type="entry name" value="Ribonuclease H-like"/>
    <property type="match status" value="1"/>
</dbReference>
<dbReference type="EC" id="3.1.11.1" evidence="2 13"/>
<dbReference type="InterPro" id="IPR013620">
    <property type="entry name" value="Exonuc_1_SH3"/>
</dbReference>
<evidence type="ECO:0000256" key="16">
    <source>
        <dbReference type="SAM" id="Coils"/>
    </source>
</evidence>
<dbReference type="InterPro" id="IPR038649">
    <property type="entry name" value="EXOI_SH3_sf"/>
</dbReference>
<dbReference type="CDD" id="cd06138">
    <property type="entry name" value="ExoI_N"/>
    <property type="match status" value="1"/>
</dbReference>
<dbReference type="GO" id="GO:0008310">
    <property type="term" value="F:single-stranded DNA 3'-5' DNA exonuclease activity"/>
    <property type="evidence" value="ECO:0007669"/>
    <property type="project" value="UniProtKB-EC"/>
</dbReference>
<feature type="binding site" evidence="15">
    <location>
        <position position="184"/>
    </location>
    <ligand>
        <name>Mg(2+)</name>
        <dbReference type="ChEBI" id="CHEBI:18420"/>
        <label>2</label>
    </ligand>
</feature>
<dbReference type="InterPro" id="IPR058561">
    <property type="entry name" value="Exonuc_1_C"/>
</dbReference>
<dbReference type="Gene3D" id="3.30.1520.20">
    <property type="entry name" value="Exonuclease ExoI, domain 2"/>
    <property type="match status" value="1"/>
</dbReference>
<keyword evidence="16" id="KW-0175">Coiled coil</keyword>
<dbReference type="PROSITE" id="PS51785">
    <property type="entry name" value="EXOI_C"/>
    <property type="match status" value="1"/>
</dbReference>
<dbReference type="AlphaFoldDB" id="A0A2S0VU12"/>
<feature type="binding site" evidence="15">
    <location>
        <position position="15"/>
    </location>
    <ligand>
        <name>Mg(2+)</name>
        <dbReference type="ChEBI" id="CHEBI:18420"/>
        <label>2</label>
    </ligand>
</feature>
<dbReference type="PANTHER" id="PTHR11046:SF11">
    <property type="entry name" value="EXODEOXYRIBONUCLEASE I"/>
    <property type="match status" value="1"/>
</dbReference>
<dbReference type="OrthoDB" id="9763470at2"/>
<sequence>MSQQQSPSILWYDFETWGTSPKYDRPCQFAGIRTNYDLEIIGEPLNFYCYPASDYLPQPQACLITGITPQLTFKKGTNEHQFMKKIHHELMQPNTVSCGYNTIRFDDEVTRYSLYRNLFEPFSREWKNGNSRWDIIDMVRTCYALRPEDIEWPEREPGIPSFKLEHLTKANGLEHYAAHDALSDVYATIDIAKLIKSKQPKLFSYLFSLRNKHKVKELLDLEGLTPLVHISSKIPSSQGCCTWIVPIAWHPTNANAVIVLDLTKSAQPLTELDTQALKQKLFTSSQDLQPDEERLPIKLVHINKSPVLATAKSLSPDNAERLGIDRQQCLTNLQWIKQNHSAVKQKVIDLYQAMEFETESDADFALYDGFIQDNDKQWLEKIQCSQPEHYAAMTPAFNDPRLQTLWFRFKARNYPDTLNEAEQLKWQVFCRERLTQNIHKTQLTLEEFAQELENLAETVQNDESKIKILKALYQYIQNL</sequence>
<keyword evidence="8 13" id="KW-0269">Exonuclease</keyword>
<keyword evidence="11 13" id="KW-0234">DNA repair</keyword>
<proteinExistence type="predicted"/>
<keyword evidence="7 13" id="KW-0378">Hydrolase</keyword>
<evidence type="ECO:0000256" key="11">
    <source>
        <dbReference type="ARBA" id="ARBA00023204"/>
    </source>
</evidence>
<dbReference type="Proteomes" id="UP000244441">
    <property type="component" value="Chromosome"/>
</dbReference>
<protein>
    <recommendedName>
        <fullName evidence="3 13">Exodeoxyribonuclease I</fullName>
        <ecNumber evidence="2 13">3.1.11.1</ecNumber>
    </recommendedName>
</protein>
<evidence type="ECO:0000313" key="19">
    <source>
        <dbReference type="EMBL" id="AWB67707.1"/>
    </source>
</evidence>
<feature type="domain" description="ExoI SH3-like" evidence="17">
    <location>
        <begin position="200"/>
        <end position="355"/>
    </location>
</feature>
<comment type="subunit">
    <text evidence="12">Monomer. Interacts with ssb (via C-terminus); this interaction stimulates the exonuclease activity by recruiting the enzyme to its substrate.</text>
</comment>
<evidence type="ECO:0000256" key="1">
    <source>
        <dbReference type="ARBA" id="ARBA00000563"/>
    </source>
</evidence>
<dbReference type="InterPro" id="IPR012337">
    <property type="entry name" value="RNaseH-like_sf"/>
</dbReference>
<feature type="domain" description="ExoI C-terminal" evidence="18">
    <location>
        <begin position="358"/>
        <end position="479"/>
    </location>
</feature>
<feature type="binding site" evidence="14">
    <location>
        <position position="163"/>
    </location>
    <ligand>
        <name>substrate</name>
    </ligand>
</feature>
<evidence type="ECO:0000256" key="4">
    <source>
        <dbReference type="ARBA" id="ARBA00022722"/>
    </source>
</evidence>
<dbReference type="Pfam" id="PF00929">
    <property type="entry name" value="RNase_T"/>
    <property type="match status" value="1"/>
</dbReference>
<dbReference type="Gene3D" id="1.20.1280.70">
    <property type="entry name" value="Exonuclease ExoI, domain 3"/>
    <property type="match status" value="1"/>
</dbReference>
<accession>A0A2S0VU12</accession>
<dbReference type="InterPro" id="IPR023607">
    <property type="entry name" value="Exodeoxyribonuclease_I"/>
</dbReference>
<comment type="cofactor">
    <cofactor evidence="15">
        <name>Mg(2+)</name>
        <dbReference type="ChEBI" id="CHEBI:18420"/>
    </cofactor>
    <text evidence="15">Binds 2 Mg(2+) ions per monomer.</text>
</comment>
<dbReference type="GO" id="GO:0003677">
    <property type="term" value="F:DNA binding"/>
    <property type="evidence" value="ECO:0007669"/>
    <property type="project" value="UniProtKB-KW"/>
</dbReference>
<evidence type="ECO:0000256" key="10">
    <source>
        <dbReference type="ARBA" id="ARBA00023125"/>
    </source>
</evidence>
<dbReference type="PANTHER" id="PTHR11046">
    <property type="entry name" value="OLIGORIBONUCLEASE, MITOCHONDRIAL"/>
    <property type="match status" value="1"/>
</dbReference>
<evidence type="ECO:0000256" key="7">
    <source>
        <dbReference type="ARBA" id="ARBA00022801"/>
    </source>
</evidence>
<feature type="binding site" evidence="14">
    <location>
        <position position="15"/>
    </location>
    <ligand>
        <name>substrate</name>
    </ligand>
</feature>
<keyword evidence="6 13" id="KW-0227">DNA damage</keyword>
<evidence type="ECO:0000256" key="13">
    <source>
        <dbReference type="PIRNR" id="PIRNR000977"/>
    </source>
</evidence>
<dbReference type="InterPro" id="IPR034747">
    <property type="entry name" value="EXOI_SH3"/>
</dbReference>
<dbReference type="Pfam" id="PF08411">
    <property type="entry name" value="ExoI_SH3"/>
    <property type="match status" value="1"/>
</dbReference>
<dbReference type="FunFam" id="3.30.1520.20:FF:000001">
    <property type="entry name" value="Exodeoxyribonuclease I"/>
    <property type="match status" value="1"/>
</dbReference>
<evidence type="ECO:0000256" key="12">
    <source>
        <dbReference type="ARBA" id="ARBA00046792"/>
    </source>
</evidence>
<dbReference type="KEGG" id="cate:C2869_15225"/>
<evidence type="ECO:0000256" key="14">
    <source>
        <dbReference type="PIRSR" id="PIRSR000977-1"/>
    </source>
</evidence>
<evidence type="ECO:0000313" key="20">
    <source>
        <dbReference type="Proteomes" id="UP000244441"/>
    </source>
</evidence>
<dbReference type="FunFam" id="3.30.420.10:FF:000033">
    <property type="entry name" value="Exodeoxyribonuclease I"/>
    <property type="match status" value="1"/>
</dbReference>
<dbReference type="PROSITE" id="PS51784">
    <property type="entry name" value="EXOI_SH3"/>
    <property type="match status" value="1"/>
</dbReference>
<dbReference type="NCBIfam" id="NF008746">
    <property type="entry name" value="PRK11779.1"/>
    <property type="match status" value="1"/>
</dbReference>
<keyword evidence="20" id="KW-1185">Reference proteome</keyword>
<dbReference type="GO" id="GO:0046872">
    <property type="term" value="F:metal ion binding"/>
    <property type="evidence" value="ECO:0007669"/>
    <property type="project" value="UniProtKB-KW"/>
</dbReference>
<name>A0A2S0VU12_9ALTE</name>
<evidence type="ECO:0000256" key="15">
    <source>
        <dbReference type="PIRSR" id="PIRSR000977-2"/>
    </source>
</evidence>
<evidence type="ECO:0000256" key="2">
    <source>
        <dbReference type="ARBA" id="ARBA00012108"/>
    </source>
</evidence>
<keyword evidence="4 13" id="KW-0540">Nuclease</keyword>
<feature type="coiled-coil region" evidence="16">
    <location>
        <begin position="431"/>
        <end position="472"/>
    </location>
</feature>
<evidence type="ECO:0000256" key="6">
    <source>
        <dbReference type="ARBA" id="ARBA00022763"/>
    </source>
</evidence>
<evidence type="ECO:0000256" key="8">
    <source>
        <dbReference type="ARBA" id="ARBA00022839"/>
    </source>
</evidence>
<dbReference type="Gene3D" id="3.30.420.10">
    <property type="entry name" value="Ribonuclease H-like superfamily/Ribonuclease H"/>
    <property type="match status" value="1"/>
</dbReference>
<feature type="binding site" evidence="15">
    <location>
        <position position="13"/>
    </location>
    <ligand>
        <name>Mg(2+)</name>
        <dbReference type="ChEBI" id="CHEBI:18420"/>
        <label>1</label>
    </ligand>
</feature>
<dbReference type="InterPro" id="IPR036397">
    <property type="entry name" value="RNaseH_sf"/>
</dbReference>
<gene>
    <name evidence="19" type="ORF">C2869_15225</name>
</gene>
<dbReference type="InterPro" id="IPR013520">
    <property type="entry name" value="Ribonucl_H"/>
</dbReference>
<evidence type="ECO:0000259" key="18">
    <source>
        <dbReference type="PROSITE" id="PS51785"/>
    </source>
</evidence>
<dbReference type="PIRSF" id="PIRSF000977">
    <property type="entry name" value="Exodeoxyribonuclease_I"/>
    <property type="match status" value="1"/>
</dbReference>
<dbReference type="Gene3D" id="1.10.287.1240">
    <property type="match status" value="1"/>
</dbReference>
<comment type="catalytic activity">
    <reaction evidence="1 13">
        <text>Exonucleolytic cleavage in the 3'- to 5'-direction to yield nucleoside 5'-phosphates.</text>
        <dbReference type="EC" id="3.1.11.1"/>
    </reaction>
</comment>
<evidence type="ECO:0000256" key="3">
    <source>
        <dbReference type="ARBA" id="ARBA00019900"/>
    </source>
</evidence>
<evidence type="ECO:0000259" key="17">
    <source>
        <dbReference type="PROSITE" id="PS51784"/>
    </source>
</evidence>
<reference evidence="19 20" key="1">
    <citation type="submission" date="2018-01" db="EMBL/GenBank/DDBJ databases">
        <title>Genome sequence of a Cantenovulum-like bacteria.</title>
        <authorList>
            <person name="Tan W.R."/>
            <person name="Lau N.-S."/>
            <person name="Go F."/>
            <person name="Amirul A.-A.A."/>
        </authorList>
    </citation>
    <scope>NUCLEOTIDE SEQUENCE [LARGE SCALE GENOMIC DNA]</scope>
    <source>
        <strain evidence="19 20">CCB-QB4</strain>
    </source>
</reference>
<dbReference type="GO" id="GO:0006281">
    <property type="term" value="P:DNA repair"/>
    <property type="evidence" value="ECO:0007669"/>
    <property type="project" value="UniProtKB-KW"/>
</dbReference>